<keyword evidence="5 6" id="KW-0472">Membrane</keyword>
<dbReference type="PANTHER" id="PTHR31218">
    <property type="entry name" value="WAT1-RELATED PROTEIN"/>
    <property type="match status" value="1"/>
</dbReference>
<feature type="domain" description="EamA" evidence="8">
    <location>
        <begin position="25"/>
        <end position="157"/>
    </location>
</feature>
<feature type="region of interest" description="Disordered" evidence="7">
    <location>
        <begin position="353"/>
        <end position="378"/>
    </location>
</feature>
<dbReference type="AlphaFoldDB" id="A0AAV3QJE6"/>
<evidence type="ECO:0000256" key="5">
    <source>
        <dbReference type="ARBA" id="ARBA00023136"/>
    </source>
</evidence>
<dbReference type="InterPro" id="IPR000620">
    <property type="entry name" value="EamA_dom"/>
</dbReference>
<feature type="domain" description="EamA" evidence="8">
    <location>
        <begin position="194"/>
        <end position="332"/>
    </location>
</feature>
<evidence type="ECO:0000313" key="10">
    <source>
        <dbReference type="Proteomes" id="UP001454036"/>
    </source>
</evidence>
<evidence type="ECO:0000256" key="6">
    <source>
        <dbReference type="RuleBase" id="RU363077"/>
    </source>
</evidence>
<proteinExistence type="inferred from homology"/>
<name>A0AAV3QJE6_LITER</name>
<feature type="transmembrane region" description="Helical" evidence="6">
    <location>
        <begin position="224"/>
        <end position="244"/>
    </location>
</feature>
<accession>A0AAV3QJE6</accession>
<feature type="transmembrane region" description="Helical" evidence="6">
    <location>
        <begin position="315"/>
        <end position="334"/>
    </location>
</feature>
<feature type="transmembrane region" description="Helical" evidence="6">
    <location>
        <begin position="192"/>
        <end position="212"/>
    </location>
</feature>
<feature type="transmembrane region" description="Helical" evidence="6">
    <location>
        <begin position="52"/>
        <end position="72"/>
    </location>
</feature>
<feature type="transmembrane region" description="Helical" evidence="6">
    <location>
        <begin position="256"/>
        <end position="280"/>
    </location>
</feature>
<evidence type="ECO:0000256" key="4">
    <source>
        <dbReference type="ARBA" id="ARBA00022989"/>
    </source>
</evidence>
<dbReference type="Pfam" id="PF00892">
    <property type="entry name" value="EamA"/>
    <property type="match status" value="2"/>
</dbReference>
<organism evidence="9 10">
    <name type="scientific">Lithospermum erythrorhizon</name>
    <name type="common">Purple gromwell</name>
    <name type="synonym">Lithospermum officinale var. erythrorhizon</name>
    <dbReference type="NCBI Taxonomy" id="34254"/>
    <lineage>
        <taxon>Eukaryota</taxon>
        <taxon>Viridiplantae</taxon>
        <taxon>Streptophyta</taxon>
        <taxon>Embryophyta</taxon>
        <taxon>Tracheophyta</taxon>
        <taxon>Spermatophyta</taxon>
        <taxon>Magnoliopsida</taxon>
        <taxon>eudicotyledons</taxon>
        <taxon>Gunneridae</taxon>
        <taxon>Pentapetalae</taxon>
        <taxon>asterids</taxon>
        <taxon>lamiids</taxon>
        <taxon>Boraginales</taxon>
        <taxon>Boraginaceae</taxon>
        <taxon>Boraginoideae</taxon>
        <taxon>Lithospermeae</taxon>
        <taxon>Lithospermum</taxon>
    </lineage>
</organism>
<comment type="subcellular location">
    <subcellularLocation>
        <location evidence="1 6">Membrane</location>
        <topology evidence="1 6">Multi-pass membrane protein</topology>
    </subcellularLocation>
</comment>
<evidence type="ECO:0000256" key="2">
    <source>
        <dbReference type="ARBA" id="ARBA00007635"/>
    </source>
</evidence>
<keyword evidence="4 6" id="KW-1133">Transmembrane helix</keyword>
<feature type="transmembrane region" description="Helical" evidence="6">
    <location>
        <begin position="113"/>
        <end position="133"/>
    </location>
</feature>
<protein>
    <recommendedName>
        <fullName evidence="6">WAT1-related protein</fullName>
    </recommendedName>
</protein>
<reference evidence="9 10" key="1">
    <citation type="submission" date="2024-01" db="EMBL/GenBank/DDBJ databases">
        <title>The complete chloroplast genome sequence of Lithospermum erythrorhizon: insights into the phylogenetic relationship among Boraginaceae species and the maternal lineages of purple gromwells.</title>
        <authorList>
            <person name="Okada T."/>
            <person name="Watanabe K."/>
        </authorList>
    </citation>
    <scope>NUCLEOTIDE SEQUENCE [LARGE SCALE GENOMIC DNA]</scope>
</reference>
<dbReference type="Proteomes" id="UP001454036">
    <property type="component" value="Unassembled WGS sequence"/>
</dbReference>
<keyword evidence="3 6" id="KW-0812">Transmembrane</keyword>
<evidence type="ECO:0000256" key="7">
    <source>
        <dbReference type="SAM" id="MobiDB-lite"/>
    </source>
</evidence>
<keyword evidence="10" id="KW-1185">Reference proteome</keyword>
<dbReference type="GO" id="GO:0016020">
    <property type="term" value="C:membrane"/>
    <property type="evidence" value="ECO:0007669"/>
    <property type="project" value="UniProtKB-SubCell"/>
</dbReference>
<feature type="transmembrane region" description="Helical" evidence="6">
    <location>
        <begin position="84"/>
        <end position="107"/>
    </location>
</feature>
<dbReference type="GO" id="GO:0022857">
    <property type="term" value="F:transmembrane transporter activity"/>
    <property type="evidence" value="ECO:0007669"/>
    <property type="project" value="InterPro"/>
</dbReference>
<dbReference type="InterPro" id="IPR030184">
    <property type="entry name" value="WAT1-related"/>
</dbReference>
<feature type="transmembrane region" description="Helical" evidence="6">
    <location>
        <begin position="21"/>
        <end position="40"/>
    </location>
</feature>
<comment type="caution">
    <text evidence="9">The sequence shown here is derived from an EMBL/GenBank/DDBJ whole genome shotgun (WGS) entry which is preliminary data.</text>
</comment>
<dbReference type="InterPro" id="IPR037185">
    <property type="entry name" value="EmrE-like"/>
</dbReference>
<evidence type="ECO:0000256" key="1">
    <source>
        <dbReference type="ARBA" id="ARBA00004141"/>
    </source>
</evidence>
<gene>
    <name evidence="9" type="ORF">LIER_18429</name>
</gene>
<dbReference type="SUPFAM" id="SSF103481">
    <property type="entry name" value="Multidrug resistance efflux transporter EmrE"/>
    <property type="match status" value="2"/>
</dbReference>
<comment type="similarity">
    <text evidence="2 6">Belongs to the drug/metabolite transporter (DMT) superfamily. Plant drug/metabolite exporter (P-DME) (TC 2.A.7.4) family.</text>
</comment>
<evidence type="ECO:0000256" key="3">
    <source>
        <dbReference type="ARBA" id="ARBA00022692"/>
    </source>
</evidence>
<dbReference type="EMBL" id="BAABME010004422">
    <property type="protein sequence ID" value="GAA0162312.1"/>
    <property type="molecule type" value="Genomic_DNA"/>
</dbReference>
<evidence type="ECO:0000259" key="8">
    <source>
        <dbReference type="Pfam" id="PF00892"/>
    </source>
</evidence>
<evidence type="ECO:0000313" key="9">
    <source>
        <dbReference type="EMBL" id="GAA0162312.1"/>
    </source>
</evidence>
<sequence>MEETNSNNSHFQKCSKILTRNSHYVAVLFIQIVFAGMSLFSKAAITKGMNPYVFVVYRQAFASAALAPFAYYTERNNPANLTSLILCKLFVSALFGITMCLILYYVALDYVSATFATAFTNTIPPLTFLLAVCSKVEKLSFKNKIGPVKLLGSVIGLSGALILTFVKGPAINPASEGHISDIPTRVYTNSDWIKGALILTLSNLSWALWLLTQGPIGKQYPAKLRFTALQCFFSSIQSAIWTLAYERNNASWRLGWNLNLVSVLYCGVVVTGVAYWLIVWVVAKKGPVFPPLFNPISLMVTAACSTIFFREIIHWGSLCGMVLLLGGLYGILWGKNIEAKMNKEETTKTIEDEIKSNEQQGTADDAKGGVELNSISYK</sequence>